<feature type="transmembrane region" description="Helical" evidence="3">
    <location>
        <begin position="127"/>
        <end position="145"/>
    </location>
</feature>
<comment type="catalytic activity">
    <reaction evidence="2">
        <text>2 GTP = 3',3'-c-di-GMP + 2 diphosphate</text>
        <dbReference type="Rhea" id="RHEA:24898"/>
        <dbReference type="ChEBI" id="CHEBI:33019"/>
        <dbReference type="ChEBI" id="CHEBI:37565"/>
        <dbReference type="ChEBI" id="CHEBI:58805"/>
        <dbReference type="EC" id="2.7.7.65"/>
    </reaction>
</comment>
<accession>A0ABN1LE07</accession>
<evidence type="ECO:0000313" key="5">
    <source>
        <dbReference type="EMBL" id="GAA0854160.1"/>
    </source>
</evidence>
<dbReference type="InterPro" id="IPR000160">
    <property type="entry name" value="GGDEF_dom"/>
</dbReference>
<keyword evidence="3" id="KW-1133">Transmembrane helix</keyword>
<organism evidence="5 6">
    <name type="scientific">Aliiglaciecola litoralis</name>
    <dbReference type="NCBI Taxonomy" id="582857"/>
    <lineage>
        <taxon>Bacteria</taxon>
        <taxon>Pseudomonadati</taxon>
        <taxon>Pseudomonadota</taxon>
        <taxon>Gammaproteobacteria</taxon>
        <taxon>Alteromonadales</taxon>
        <taxon>Alteromonadaceae</taxon>
        <taxon>Aliiglaciecola</taxon>
    </lineage>
</organism>
<evidence type="ECO:0000259" key="4">
    <source>
        <dbReference type="PROSITE" id="PS50887"/>
    </source>
</evidence>
<protein>
    <recommendedName>
        <fullName evidence="1">diguanylate cyclase</fullName>
        <ecNumber evidence="1">2.7.7.65</ecNumber>
    </recommendedName>
</protein>
<sequence length="390" mass="43515">MDTTKVYGLAMSRLFPKPKPALKAEYELHCNANNLKYVMYFSLLACVLFGLHLLHHFRLGLAVFNTEMMPYTLLYGFSIIYPAFNILFLSKLKYLPALTPVATFIEVMFPVFMTCVAIFLSVLGAQVGLGLTPFAVIMIVICFTLQGHLVLLSVIITLAFCVLATLLFINIDIQIASPLIATGLTTSIICIVLANMTEAMRVKQFEALSELNSNNRQLKLLAQQDHLTGLLNRRAVDQILTRELARSERFDHPLCLLMIDIDNFKHINDAYGHVLGDRVLVDVSEAIKLHVRDIDYVGRMGGDEFLVVLVETGHNNGMQIADRMRDEVSKLNREHQDIAVTISIGLGVSEKESHIALIEKADKALYMAKKAGKNKVRSVKVTPVKPADNP</sequence>
<reference evidence="5 6" key="1">
    <citation type="journal article" date="2019" name="Int. J. Syst. Evol. Microbiol.">
        <title>The Global Catalogue of Microorganisms (GCM) 10K type strain sequencing project: providing services to taxonomists for standard genome sequencing and annotation.</title>
        <authorList>
            <consortium name="The Broad Institute Genomics Platform"/>
            <consortium name="The Broad Institute Genome Sequencing Center for Infectious Disease"/>
            <person name="Wu L."/>
            <person name="Ma J."/>
        </authorList>
    </citation>
    <scope>NUCLEOTIDE SEQUENCE [LARGE SCALE GENOMIC DNA]</scope>
    <source>
        <strain evidence="5 6">JCM 15896</strain>
    </source>
</reference>
<dbReference type="EC" id="2.7.7.65" evidence="1"/>
<gene>
    <name evidence="5" type="ORF">GCM10009114_08940</name>
</gene>
<dbReference type="InterPro" id="IPR029787">
    <property type="entry name" value="Nucleotide_cyclase"/>
</dbReference>
<evidence type="ECO:0000313" key="6">
    <source>
        <dbReference type="Proteomes" id="UP001500359"/>
    </source>
</evidence>
<dbReference type="Proteomes" id="UP001500359">
    <property type="component" value="Unassembled WGS sequence"/>
</dbReference>
<feature type="transmembrane region" description="Helical" evidence="3">
    <location>
        <begin position="175"/>
        <end position="194"/>
    </location>
</feature>
<dbReference type="InterPro" id="IPR050469">
    <property type="entry name" value="Diguanylate_Cyclase"/>
</dbReference>
<proteinExistence type="predicted"/>
<dbReference type="SMART" id="SM00267">
    <property type="entry name" value="GGDEF"/>
    <property type="match status" value="1"/>
</dbReference>
<feature type="transmembrane region" description="Helical" evidence="3">
    <location>
        <begin position="101"/>
        <end position="121"/>
    </location>
</feature>
<dbReference type="Gene3D" id="3.30.70.270">
    <property type="match status" value="1"/>
</dbReference>
<dbReference type="RefSeq" id="WP_343856948.1">
    <property type="nucleotide sequence ID" value="NZ_BAAAFD010000002.1"/>
</dbReference>
<comment type="caution">
    <text evidence="5">The sequence shown here is derived from an EMBL/GenBank/DDBJ whole genome shotgun (WGS) entry which is preliminary data.</text>
</comment>
<name>A0ABN1LE07_9ALTE</name>
<dbReference type="EMBL" id="BAAAFD010000002">
    <property type="protein sequence ID" value="GAA0854160.1"/>
    <property type="molecule type" value="Genomic_DNA"/>
</dbReference>
<dbReference type="NCBIfam" id="TIGR00254">
    <property type="entry name" value="GGDEF"/>
    <property type="match status" value="1"/>
</dbReference>
<dbReference type="PANTHER" id="PTHR45138:SF9">
    <property type="entry name" value="DIGUANYLATE CYCLASE DGCM-RELATED"/>
    <property type="match status" value="1"/>
</dbReference>
<feature type="transmembrane region" description="Helical" evidence="3">
    <location>
        <begin position="69"/>
        <end position="89"/>
    </location>
</feature>
<dbReference type="CDD" id="cd01949">
    <property type="entry name" value="GGDEF"/>
    <property type="match status" value="1"/>
</dbReference>
<dbReference type="SUPFAM" id="SSF55073">
    <property type="entry name" value="Nucleotide cyclase"/>
    <property type="match status" value="1"/>
</dbReference>
<feature type="transmembrane region" description="Helical" evidence="3">
    <location>
        <begin position="150"/>
        <end position="169"/>
    </location>
</feature>
<dbReference type="InterPro" id="IPR043128">
    <property type="entry name" value="Rev_trsase/Diguanyl_cyclase"/>
</dbReference>
<evidence type="ECO:0000256" key="2">
    <source>
        <dbReference type="ARBA" id="ARBA00034247"/>
    </source>
</evidence>
<keyword evidence="3" id="KW-0472">Membrane</keyword>
<feature type="domain" description="GGDEF" evidence="4">
    <location>
        <begin position="252"/>
        <end position="381"/>
    </location>
</feature>
<keyword evidence="3" id="KW-0812">Transmembrane</keyword>
<evidence type="ECO:0000256" key="1">
    <source>
        <dbReference type="ARBA" id="ARBA00012528"/>
    </source>
</evidence>
<evidence type="ECO:0000256" key="3">
    <source>
        <dbReference type="SAM" id="Phobius"/>
    </source>
</evidence>
<keyword evidence="6" id="KW-1185">Reference proteome</keyword>
<dbReference type="Pfam" id="PF00990">
    <property type="entry name" value="GGDEF"/>
    <property type="match status" value="1"/>
</dbReference>
<dbReference type="PANTHER" id="PTHR45138">
    <property type="entry name" value="REGULATORY COMPONENTS OF SENSORY TRANSDUCTION SYSTEM"/>
    <property type="match status" value="1"/>
</dbReference>
<feature type="transmembrane region" description="Helical" evidence="3">
    <location>
        <begin position="37"/>
        <end position="57"/>
    </location>
</feature>
<dbReference type="PROSITE" id="PS50887">
    <property type="entry name" value="GGDEF"/>
    <property type="match status" value="1"/>
</dbReference>